<evidence type="ECO:0000313" key="3">
    <source>
        <dbReference type="Proteomes" id="UP000314294"/>
    </source>
</evidence>
<accession>A0A4Z2F594</accession>
<comment type="caution">
    <text evidence="2">The sequence shown here is derived from an EMBL/GenBank/DDBJ whole genome shotgun (WGS) entry which is preliminary data.</text>
</comment>
<dbReference type="OrthoDB" id="7456429at2759"/>
<name>A0A4Z2F594_9TELE</name>
<dbReference type="Proteomes" id="UP000314294">
    <property type="component" value="Unassembled WGS sequence"/>
</dbReference>
<organism evidence="2 3">
    <name type="scientific">Liparis tanakae</name>
    <name type="common">Tanaka's snailfish</name>
    <dbReference type="NCBI Taxonomy" id="230148"/>
    <lineage>
        <taxon>Eukaryota</taxon>
        <taxon>Metazoa</taxon>
        <taxon>Chordata</taxon>
        <taxon>Craniata</taxon>
        <taxon>Vertebrata</taxon>
        <taxon>Euteleostomi</taxon>
        <taxon>Actinopterygii</taxon>
        <taxon>Neopterygii</taxon>
        <taxon>Teleostei</taxon>
        <taxon>Neoteleostei</taxon>
        <taxon>Acanthomorphata</taxon>
        <taxon>Eupercaria</taxon>
        <taxon>Perciformes</taxon>
        <taxon>Cottioidei</taxon>
        <taxon>Cottales</taxon>
        <taxon>Liparidae</taxon>
        <taxon>Liparis</taxon>
    </lineage>
</organism>
<evidence type="ECO:0000313" key="2">
    <source>
        <dbReference type="EMBL" id="TNN36030.1"/>
    </source>
</evidence>
<dbReference type="AlphaFoldDB" id="A0A4Z2F594"/>
<gene>
    <name evidence="2" type="ORF">EYF80_053814</name>
</gene>
<evidence type="ECO:0000256" key="1">
    <source>
        <dbReference type="SAM" id="MobiDB-lite"/>
    </source>
</evidence>
<proteinExistence type="predicted"/>
<protein>
    <submittedName>
        <fullName evidence="2">Uncharacterized protein</fullName>
    </submittedName>
</protein>
<reference evidence="2 3" key="1">
    <citation type="submission" date="2019-03" db="EMBL/GenBank/DDBJ databases">
        <title>First draft genome of Liparis tanakae, snailfish: a comprehensive survey of snailfish specific genes.</title>
        <authorList>
            <person name="Kim W."/>
            <person name="Song I."/>
            <person name="Jeong J.-H."/>
            <person name="Kim D."/>
            <person name="Kim S."/>
            <person name="Ryu S."/>
            <person name="Song J.Y."/>
            <person name="Lee S.K."/>
        </authorList>
    </citation>
    <scope>NUCLEOTIDE SEQUENCE [LARGE SCALE GENOMIC DNA]</scope>
    <source>
        <tissue evidence="2">Muscle</tissue>
    </source>
</reference>
<keyword evidence="3" id="KW-1185">Reference proteome</keyword>
<feature type="region of interest" description="Disordered" evidence="1">
    <location>
        <begin position="1"/>
        <end position="23"/>
    </location>
</feature>
<dbReference type="EMBL" id="SRLO01001670">
    <property type="protein sequence ID" value="TNN36030.1"/>
    <property type="molecule type" value="Genomic_DNA"/>
</dbReference>
<sequence>MQQVRQLHAAGETAPCSRSDSSMQQTNMRSCDVVELLYNMRSCDVVELLYNRRSCDVVELLYNMRSCDVVELLYNRKSCDVVELLYNMRSCDVVELLYNMRSCDVVELLRLFEEETSDDDLLLNYNTFAGRGSAHGVRLAGLGSRGSARGARFAGRGSVRYLSSDTLMTPSSLGMITAALTTSWNASILLSRPGFRACGRGWTSAAMSRWWSSSLPSA</sequence>